<proteinExistence type="predicted"/>
<dbReference type="VEuPathDB" id="FungiDB:FUN_001191"/>
<dbReference type="VEuPathDB" id="FungiDB:RhiirA1_537874"/>
<reference evidence="2 3" key="1">
    <citation type="submission" date="2016-04" db="EMBL/GenBank/DDBJ databases">
        <title>Genome analyses suggest a sexual origin of heterokaryosis in a supposedly ancient asexual fungus.</title>
        <authorList>
            <person name="Ropars J."/>
            <person name="Sedzielewska K."/>
            <person name="Noel J."/>
            <person name="Charron P."/>
            <person name="Farinelli L."/>
            <person name="Marton T."/>
            <person name="Kruger M."/>
            <person name="Pelin A."/>
            <person name="Brachmann A."/>
            <person name="Corradi N."/>
        </authorList>
    </citation>
    <scope>NUCLEOTIDE SEQUENCE [LARGE SCALE GENOMIC DNA]</scope>
    <source>
        <strain evidence="2 3">A5</strain>
    </source>
</reference>
<evidence type="ECO:0000313" key="3">
    <source>
        <dbReference type="Proteomes" id="UP000232722"/>
    </source>
</evidence>
<dbReference type="GO" id="GO:0046872">
    <property type="term" value="F:metal ion binding"/>
    <property type="evidence" value="ECO:0007669"/>
    <property type="project" value="UniProtKB-KW"/>
</dbReference>
<comment type="caution">
    <text evidence="2">The sequence shown here is derived from an EMBL/GenBank/DDBJ whole genome shotgun (WGS) entry which is preliminary data.</text>
</comment>
<evidence type="ECO:0000313" key="2">
    <source>
        <dbReference type="EMBL" id="PKB96546.1"/>
    </source>
</evidence>
<dbReference type="EMBL" id="LLXJ01003808">
    <property type="protein sequence ID" value="PKB96546.1"/>
    <property type="molecule type" value="Genomic_DNA"/>
</dbReference>
<organism evidence="2 3">
    <name type="scientific">Rhizophagus irregularis</name>
    <dbReference type="NCBI Taxonomy" id="588596"/>
    <lineage>
        <taxon>Eukaryota</taxon>
        <taxon>Fungi</taxon>
        <taxon>Fungi incertae sedis</taxon>
        <taxon>Mucoromycota</taxon>
        <taxon>Glomeromycotina</taxon>
        <taxon>Glomeromycetes</taxon>
        <taxon>Glomerales</taxon>
        <taxon>Glomeraceae</taxon>
        <taxon>Rhizophagus</taxon>
    </lineage>
</organism>
<gene>
    <name evidence="2" type="ORF">RhiirA5_434645</name>
</gene>
<dbReference type="PANTHER" id="PTHR43690">
    <property type="entry name" value="NARDILYSIN"/>
    <property type="match status" value="1"/>
</dbReference>
<dbReference type="GO" id="GO:0043171">
    <property type="term" value="P:peptide catabolic process"/>
    <property type="evidence" value="ECO:0007669"/>
    <property type="project" value="TreeGrafter"/>
</dbReference>
<dbReference type="Proteomes" id="UP000232722">
    <property type="component" value="Unassembled WGS sequence"/>
</dbReference>
<dbReference type="InterPro" id="IPR011249">
    <property type="entry name" value="Metalloenz_LuxS/M16"/>
</dbReference>
<feature type="non-terminal residue" evidence="2">
    <location>
        <position position="1"/>
    </location>
</feature>
<dbReference type="Gene3D" id="3.30.830.10">
    <property type="entry name" value="Metalloenzyme, LuxS/M16 peptidase-like"/>
    <property type="match status" value="1"/>
</dbReference>
<reference evidence="2 3" key="2">
    <citation type="submission" date="2017-09" db="EMBL/GenBank/DDBJ databases">
        <title>Extensive intraspecific genome diversity in a model arbuscular mycorrhizal fungus.</title>
        <authorList>
            <person name="Chen E.C."/>
            <person name="Morin E."/>
            <person name="Beaudet D."/>
            <person name="Noel J."/>
            <person name="Ndikumana S."/>
            <person name="Charron P."/>
            <person name="St-Onge C."/>
            <person name="Giorgi J."/>
            <person name="Grigoriev I.V."/>
            <person name="Roux C."/>
            <person name="Martin F.M."/>
            <person name="Corradi N."/>
        </authorList>
    </citation>
    <scope>NUCLEOTIDE SEQUENCE [LARGE SCALE GENOMIC DNA]</scope>
    <source>
        <strain evidence="2 3">A5</strain>
    </source>
</reference>
<sequence>LIDRKLEKPKNLSQETSRHWGQIKSGYYDFEQDVKDVEEIRKVSKQDLFEFYKKFISPDSPRHKKLSVHLRSQKLNKSNDIVNGEKKGDDEEVKSEELELELKGYNEIINDMVLWKSRMNLGPSATPIDDDIISKARVI</sequence>
<dbReference type="GO" id="GO:0005739">
    <property type="term" value="C:mitochondrion"/>
    <property type="evidence" value="ECO:0007669"/>
    <property type="project" value="TreeGrafter"/>
</dbReference>
<dbReference type="GO" id="GO:0005829">
    <property type="term" value="C:cytosol"/>
    <property type="evidence" value="ECO:0007669"/>
    <property type="project" value="TreeGrafter"/>
</dbReference>
<evidence type="ECO:0000256" key="1">
    <source>
        <dbReference type="ARBA" id="ARBA00022723"/>
    </source>
</evidence>
<dbReference type="InterPro" id="IPR050626">
    <property type="entry name" value="Peptidase_M16"/>
</dbReference>
<dbReference type="GO" id="GO:0051603">
    <property type="term" value="P:proteolysis involved in protein catabolic process"/>
    <property type="evidence" value="ECO:0007669"/>
    <property type="project" value="TreeGrafter"/>
</dbReference>
<protein>
    <submittedName>
        <fullName evidence="2">Uncharacterized protein</fullName>
    </submittedName>
</protein>
<dbReference type="GO" id="GO:0004222">
    <property type="term" value="F:metalloendopeptidase activity"/>
    <property type="evidence" value="ECO:0007669"/>
    <property type="project" value="TreeGrafter"/>
</dbReference>
<dbReference type="AlphaFoldDB" id="A0A2N0NPS2"/>
<name>A0A2N0NPS2_9GLOM</name>
<accession>A0A2N0NPS2</accession>
<dbReference type="PANTHER" id="PTHR43690:SF18">
    <property type="entry name" value="INSULIN-DEGRADING ENZYME-RELATED"/>
    <property type="match status" value="1"/>
</dbReference>
<dbReference type="SUPFAM" id="SSF63411">
    <property type="entry name" value="LuxS/MPP-like metallohydrolase"/>
    <property type="match status" value="1"/>
</dbReference>
<keyword evidence="1" id="KW-0479">Metal-binding</keyword>
<dbReference type="VEuPathDB" id="FungiDB:RhiirFUN_026826"/>